<gene>
    <name evidence="5" type="ORF">D9543_02515</name>
    <name evidence="4" type="ORF">GWO63_000985</name>
</gene>
<organism evidence="5 6">
    <name type="scientific">Corynebacterium macginleyi</name>
    <dbReference type="NCBI Taxonomy" id="38290"/>
    <lineage>
        <taxon>Bacteria</taxon>
        <taxon>Bacillati</taxon>
        <taxon>Actinomycetota</taxon>
        <taxon>Actinomycetes</taxon>
        <taxon>Mycobacteriales</taxon>
        <taxon>Corynebacteriaceae</taxon>
        <taxon>Corynebacterium</taxon>
    </lineage>
</organism>
<dbReference type="InterPro" id="IPR008462">
    <property type="entry name" value="CsbD"/>
</dbReference>
<feature type="region of interest" description="Disordered" evidence="2">
    <location>
        <begin position="1"/>
        <end position="44"/>
    </location>
</feature>
<evidence type="ECO:0000259" key="3">
    <source>
        <dbReference type="Pfam" id="PF05532"/>
    </source>
</evidence>
<protein>
    <submittedName>
        <fullName evidence="5">CsbD family protein</fullName>
    </submittedName>
</protein>
<comment type="caution">
    <text evidence="5">The sequence shown here is derived from an EMBL/GenBank/DDBJ whole genome shotgun (WGS) entry which is preliminary data.</text>
</comment>
<comment type="similarity">
    <text evidence="1">Belongs to the UPF0337 (CsbD) family.</text>
</comment>
<feature type="compositionally biased region" description="Basic and acidic residues" evidence="2">
    <location>
        <begin position="1"/>
        <end position="19"/>
    </location>
</feature>
<dbReference type="OrthoDB" id="4419830at2"/>
<name>A0A3M0H3T5_9CORY</name>
<sequence length="66" mass="6874">MGDLENKKDELAGKAKEAVGEATGNEDVANEGKADQVASEAKDKLSDVADTIKDKANDIIGGLKKD</sequence>
<evidence type="ECO:0000313" key="4">
    <source>
        <dbReference type="EMBL" id="MBM0242909.1"/>
    </source>
</evidence>
<dbReference type="RefSeq" id="WP_121911205.1">
    <property type="nucleotide sequence ID" value="NZ_CP068291.1"/>
</dbReference>
<dbReference type="GeneID" id="92745142"/>
<dbReference type="SUPFAM" id="SSF69047">
    <property type="entry name" value="Hypothetical protein YjbJ"/>
    <property type="match status" value="1"/>
</dbReference>
<feature type="domain" description="CsbD-like" evidence="3">
    <location>
        <begin position="4"/>
        <end position="54"/>
    </location>
</feature>
<accession>A0A3M0H3T5</accession>
<dbReference type="EMBL" id="REGC01000002">
    <property type="protein sequence ID" value="RMB63699.1"/>
    <property type="molecule type" value="Genomic_DNA"/>
</dbReference>
<dbReference type="Proteomes" id="UP001518680">
    <property type="component" value="Unassembled WGS sequence"/>
</dbReference>
<evidence type="ECO:0000256" key="2">
    <source>
        <dbReference type="SAM" id="MobiDB-lite"/>
    </source>
</evidence>
<evidence type="ECO:0000313" key="5">
    <source>
        <dbReference type="EMBL" id="RMB63699.1"/>
    </source>
</evidence>
<feature type="compositionally biased region" description="Basic and acidic residues" evidence="2">
    <location>
        <begin position="30"/>
        <end position="44"/>
    </location>
</feature>
<reference evidence="5 6" key="1">
    <citation type="submission" date="2018-10" db="EMBL/GenBank/DDBJ databases">
        <title>Corynebacterium macginleyi genome sequencing and assembly of the type strain and two clinical samples.</title>
        <authorList>
            <person name="Bernier A.-M."/>
            <person name="Bernard K."/>
        </authorList>
    </citation>
    <scope>NUCLEOTIDE SEQUENCE [LARGE SCALE GENOMIC DNA]</scope>
    <source>
        <strain evidence="5 6">NML 120205</strain>
    </source>
</reference>
<dbReference type="Pfam" id="PF05532">
    <property type="entry name" value="CsbD"/>
    <property type="match status" value="1"/>
</dbReference>
<dbReference type="AlphaFoldDB" id="A0A3M0H3T5"/>
<evidence type="ECO:0000256" key="1">
    <source>
        <dbReference type="ARBA" id="ARBA00009129"/>
    </source>
</evidence>
<keyword evidence="7" id="KW-1185">Reference proteome</keyword>
<dbReference type="InterPro" id="IPR036629">
    <property type="entry name" value="YjbJ_sf"/>
</dbReference>
<evidence type="ECO:0000313" key="7">
    <source>
        <dbReference type="Proteomes" id="UP001518680"/>
    </source>
</evidence>
<proteinExistence type="inferred from homology"/>
<dbReference type="Proteomes" id="UP000270649">
    <property type="component" value="Unassembled WGS sequence"/>
</dbReference>
<dbReference type="Gene3D" id="1.10.1470.10">
    <property type="entry name" value="YjbJ"/>
    <property type="match status" value="1"/>
</dbReference>
<reference evidence="4 7" key="2">
    <citation type="submission" date="2021-01" db="EMBL/GenBank/DDBJ databases">
        <title>Complete genome sequences of Corynebacterium macginleyi strains isolated from infectious keratitis.</title>
        <authorList>
            <person name="Sagerfors S."/>
            <person name="Poehlein A."/>
            <person name="Soderquist B."/>
            <person name="Bruggemann H."/>
        </authorList>
    </citation>
    <scope>NUCLEOTIDE SEQUENCE [LARGE SCALE GENOMIC DNA]</scope>
    <source>
        <strain evidence="4 7">12T220</strain>
    </source>
</reference>
<dbReference type="EMBL" id="JAACBX020000001">
    <property type="protein sequence ID" value="MBM0242909.1"/>
    <property type="molecule type" value="Genomic_DNA"/>
</dbReference>
<evidence type="ECO:0000313" key="6">
    <source>
        <dbReference type="Proteomes" id="UP000270649"/>
    </source>
</evidence>